<dbReference type="Pfam" id="PF22788">
    <property type="entry name" value="COP9_hel_rpt"/>
    <property type="match status" value="1"/>
</dbReference>
<protein>
    <submittedName>
        <fullName evidence="3">COP9 signalosome complex subunit 3</fullName>
    </submittedName>
</protein>
<dbReference type="GO" id="GO:0008180">
    <property type="term" value="C:COP9 signalosome"/>
    <property type="evidence" value="ECO:0007669"/>
    <property type="project" value="TreeGrafter"/>
</dbReference>
<evidence type="ECO:0000259" key="2">
    <source>
        <dbReference type="Pfam" id="PF22788"/>
    </source>
</evidence>
<name>A0A2V0PHZ2_9CHLO</name>
<gene>
    <name evidence="3" type="ORF">Rsub_11646</name>
</gene>
<dbReference type="PANTHER" id="PTHR10758">
    <property type="entry name" value="26S PROTEASOME NON-ATPASE REGULATORY SUBUNIT 3/COP9 SIGNALOSOME COMPLEX SUBUNIT 3"/>
    <property type="match status" value="1"/>
</dbReference>
<organism evidence="3 4">
    <name type="scientific">Raphidocelis subcapitata</name>
    <dbReference type="NCBI Taxonomy" id="307507"/>
    <lineage>
        <taxon>Eukaryota</taxon>
        <taxon>Viridiplantae</taxon>
        <taxon>Chlorophyta</taxon>
        <taxon>core chlorophytes</taxon>
        <taxon>Chlorophyceae</taxon>
        <taxon>CS clade</taxon>
        <taxon>Sphaeropleales</taxon>
        <taxon>Selenastraceae</taxon>
        <taxon>Raphidocelis</taxon>
    </lineage>
</organism>
<dbReference type="OrthoDB" id="29061at2759"/>
<proteinExistence type="predicted"/>
<dbReference type="PANTHER" id="PTHR10758:SF1">
    <property type="entry name" value="COP9 SIGNALOSOME COMPLEX SUBUNIT 3"/>
    <property type="match status" value="1"/>
</dbReference>
<evidence type="ECO:0000313" key="4">
    <source>
        <dbReference type="Proteomes" id="UP000247498"/>
    </source>
</evidence>
<accession>A0A2V0PHZ2</accession>
<evidence type="ECO:0000313" key="3">
    <source>
        <dbReference type="EMBL" id="GBF98652.1"/>
    </source>
</evidence>
<comment type="caution">
    <text evidence="3">The sequence shown here is derived from an EMBL/GenBank/DDBJ whole genome shotgun (WGS) entry which is preliminary data.</text>
</comment>
<dbReference type="STRING" id="307507.A0A2V0PHZ2"/>
<dbReference type="Proteomes" id="UP000247498">
    <property type="component" value="Unassembled WGS sequence"/>
</dbReference>
<reference evidence="3 4" key="1">
    <citation type="journal article" date="2018" name="Sci. Rep.">
        <title>Raphidocelis subcapitata (=Pseudokirchneriella subcapitata) provides an insight into genome evolution and environmental adaptations in the Sphaeropleales.</title>
        <authorList>
            <person name="Suzuki S."/>
            <person name="Yamaguchi H."/>
            <person name="Nakajima N."/>
            <person name="Kawachi M."/>
        </authorList>
    </citation>
    <scope>NUCLEOTIDE SEQUENCE [LARGE SCALE GENOMIC DNA]</scope>
    <source>
        <strain evidence="3 4">NIES-35</strain>
    </source>
</reference>
<keyword evidence="4" id="KW-1185">Reference proteome</keyword>
<dbReference type="InterPro" id="IPR055089">
    <property type="entry name" value="COP9_N"/>
</dbReference>
<dbReference type="EMBL" id="BDRX01000131">
    <property type="protein sequence ID" value="GBF98652.1"/>
    <property type="molecule type" value="Genomic_DNA"/>
</dbReference>
<feature type="domain" description="COP9 signalosome complex subunit 3 N-terminal helical repeats" evidence="2">
    <location>
        <begin position="15"/>
        <end position="223"/>
    </location>
</feature>
<sequence>MDNLKNSIIGLSAQDTIQQLHNTLKSSEAVLNQGHAQIAGVLADLDPVQHSLGYLYLLNAHARHLDSPAGDGAFIELAARFLRDCAAAQIQLAPAVFAQLCRRFKERVAAAGAPRLGILPLLSALQRLRPSPEHLTPMHADALQLCLLARAYSAAAPLVDQDISRVEPARTAVTASDLQLYCLYGGMAAAGRKQWARALELWLQAVTAPTFVASAITLAAYKKRARCVWGGGGGARGSGGRAGMGGNCR</sequence>
<evidence type="ECO:0000256" key="1">
    <source>
        <dbReference type="ARBA" id="ARBA00022490"/>
    </source>
</evidence>
<dbReference type="GO" id="GO:0006511">
    <property type="term" value="P:ubiquitin-dependent protein catabolic process"/>
    <property type="evidence" value="ECO:0007669"/>
    <property type="project" value="TreeGrafter"/>
</dbReference>
<keyword evidence="1" id="KW-0963">Cytoplasm</keyword>
<dbReference type="AlphaFoldDB" id="A0A2V0PHZ2"/>
<dbReference type="InParanoid" id="A0A2V0PHZ2"/>
<dbReference type="InterPro" id="IPR050756">
    <property type="entry name" value="CSN3"/>
</dbReference>